<dbReference type="GO" id="GO:0003824">
    <property type="term" value="F:catalytic activity"/>
    <property type="evidence" value="ECO:0007669"/>
    <property type="project" value="InterPro"/>
</dbReference>
<reference evidence="3" key="1">
    <citation type="journal article" date="2020" name="mSystems">
        <title>Genome- and Community-Level Interaction Insights into Carbon Utilization and Element Cycling Functions of Hydrothermarchaeota in Hydrothermal Sediment.</title>
        <authorList>
            <person name="Zhou Z."/>
            <person name="Liu Y."/>
            <person name="Xu W."/>
            <person name="Pan J."/>
            <person name="Luo Z.H."/>
            <person name="Li M."/>
        </authorList>
    </citation>
    <scope>NUCLEOTIDE SEQUENCE [LARGE SCALE GENOMIC DNA]</scope>
    <source>
        <strain evidence="3">SpSt-210</strain>
    </source>
</reference>
<dbReference type="InterPro" id="IPR052716">
    <property type="entry name" value="MOSC_domain"/>
</dbReference>
<dbReference type="SUPFAM" id="SSF50800">
    <property type="entry name" value="PK beta-barrel domain-like"/>
    <property type="match status" value="1"/>
</dbReference>
<evidence type="ECO:0000259" key="2">
    <source>
        <dbReference type="PROSITE" id="PS51340"/>
    </source>
</evidence>
<comment type="caution">
    <text evidence="3">The sequence shown here is derived from an EMBL/GenBank/DDBJ whole genome shotgun (WGS) entry which is preliminary data.</text>
</comment>
<feature type="domain" description="MOSC" evidence="2">
    <location>
        <begin position="20"/>
        <end position="160"/>
    </location>
</feature>
<protein>
    <submittedName>
        <fullName evidence="3">MOSC domain-containing protein</fullName>
    </submittedName>
</protein>
<dbReference type="AlphaFoldDB" id="A0A831TC73"/>
<dbReference type="Pfam" id="PF03473">
    <property type="entry name" value="MOSC"/>
    <property type="match status" value="1"/>
</dbReference>
<organism evidence="3">
    <name type="scientific">Thermorudis peleae</name>
    <dbReference type="NCBI Taxonomy" id="1382356"/>
    <lineage>
        <taxon>Bacteria</taxon>
        <taxon>Pseudomonadati</taxon>
        <taxon>Thermomicrobiota</taxon>
        <taxon>Thermomicrobia</taxon>
        <taxon>Thermomicrobia incertae sedis</taxon>
        <taxon>Thermorudis</taxon>
    </lineage>
</organism>
<feature type="region of interest" description="Disordered" evidence="1">
    <location>
        <begin position="37"/>
        <end position="56"/>
    </location>
</feature>
<accession>A0A831TC73</accession>
<dbReference type="PROSITE" id="PS51340">
    <property type="entry name" value="MOSC"/>
    <property type="match status" value="1"/>
</dbReference>
<dbReference type="InterPro" id="IPR005302">
    <property type="entry name" value="MoCF_Sase_C"/>
</dbReference>
<dbReference type="InterPro" id="IPR011037">
    <property type="entry name" value="Pyrv_Knase-like_insert_dom_sf"/>
</dbReference>
<name>A0A831TC73_9BACT</name>
<dbReference type="EMBL" id="DSIY01000247">
    <property type="protein sequence ID" value="HEG91843.1"/>
    <property type="molecule type" value="Genomic_DNA"/>
</dbReference>
<dbReference type="GO" id="GO:0030151">
    <property type="term" value="F:molybdenum ion binding"/>
    <property type="evidence" value="ECO:0007669"/>
    <property type="project" value="InterPro"/>
</dbReference>
<proteinExistence type="predicted"/>
<dbReference type="PANTHER" id="PTHR36930:SF1">
    <property type="entry name" value="MOSC DOMAIN-CONTAINING PROTEIN"/>
    <property type="match status" value="1"/>
</dbReference>
<dbReference type="PANTHER" id="PTHR36930">
    <property type="entry name" value="METAL-SULFUR CLUSTER BIOSYNTHESIS PROTEINS YUAD-RELATED"/>
    <property type="match status" value="1"/>
</dbReference>
<gene>
    <name evidence="3" type="ORF">ENP34_10455</name>
</gene>
<dbReference type="Gene3D" id="2.40.33.20">
    <property type="entry name" value="PK beta-barrel domain-like"/>
    <property type="match status" value="1"/>
</dbReference>
<sequence>MSAARTGQVVAVCSSPTGGVPKYPQLQVEVGPHGIDGDYHAGPYNRHKKKGEPEPNRRQLTIVAQEVLDEMNLLLDIQLKPGDLAENVLVWGLGDLSDLQPGDRLRLGPVLVEVTAQNQPCKTVAVYHPLLVKHLYGRRGVTAVVLEPGTLRPGDPVTLLRATAAPAGDG</sequence>
<dbReference type="GO" id="GO:0030170">
    <property type="term" value="F:pyridoxal phosphate binding"/>
    <property type="evidence" value="ECO:0007669"/>
    <property type="project" value="InterPro"/>
</dbReference>
<evidence type="ECO:0000256" key="1">
    <source>
        <dbReference type="SAM" id="MobiDB-lite"/>
    </source>
</evidence>
<evidence type="ECO:0000313" key="3">
    <source>
        <dbReference type="EMBL" id="HEG91843.1"/>
    </source>
</evidence>